<evidence type="ECO:0000313" key="3">
    <source>
        <dbReference type="Proteomes" id="UP000652761"/>
    </source>
</evidence>
<feature type="compositionally biased region" description="Basic and acidic residues" evidence="1">
    <location>
        <begin position="47"/>
        <end position="64"/>
    </location>
</feature>
<keyword evidence="3" id="KW-1185">Reference proteome</keyword>
<comment type="caution">
    <text evidence="2">The sequence shown here is derived from an EMBL/GenBank/DDBJ whole genome shotgun (WGS) entry which is preliminary data.</text>
</comment>
<reference evidence="2" key="1">
    <citation type="submission" date="2017-07" db="EMBL/GenBank/DDBJ databases">
        <title>Taro Niue Genome Assembly and Annotation.</title>
        <authorList>
            <person name="Atibalentja N."/>
            <person name="Keating K."/>
            <person name="Fields C.J."/>
        </authorList>
    </citation>
    <scope>NUCLEOTIDE SEQUENCE</scope>
    <source>
        <strain evidence="2">Niue_2</strain>
        <tissue evidence="2">Leaf</tissue>
    </source>
</reference>
<accession>A0A843V374</accession>
<protein>
    <submittedName>
        <fullName evidence="2">Uncharacterized protein</fullName>
    </submittedName>
</protein>
<feature type="region of interest" description="Disordered" evidence="1">
    <location>
        <begin position="35"/>
        <end position="74"/>
    </location>
</feature>
<dbReference type="EMBL" id="NMUH01000878">
    <property type="protein sequence ID" value="MQL86159.1"/>
    <property type="molecule type" value="Genomic_DNA"/>
</dbReference>
<dbReference type="Proteomes" id="UP000652761">
    <property type="component" value="Unassembled WGS sequence"/>
</dbReference>
<gene>
    <name evidence="2" type="ORF">Taro_018685</name>
</gene>
<name>A0A843V374_COLES</name>
<proteinExistence type="predicted"/>
<evidence type="ECO:0000313" key="2">
    <source>
        <dbReference type="EMBL" id="MQL86159.1"/>
    </source>
</evidence>
<organism evidence="2 3">
    <name type="scientific">Colocasia esculenta</name>
    <name type="common">Wild taro</name>
    <name type="synonym">Arum esculentum</name>
    <dbReference type="NCBI Taxonomy" id="4460"/>
    <lineage>
        <taxon>Eukaryota</taxon>
        <taxon>Viridiplantae</taxon>
        <taxon>Streptophyta</taxon>
        <taxon>Embryophyta</taxon>
        <taxon>Tracheophyta</taxon>
        <taxon>Spermatophyta</taxon>
        <taxon>Magnoliopsida</taxon>
        <taxon>Liliopsida</taxon>
        <taxon>Araceae</taxon>
        <taxon>Aroideae</taxon>
        <taxon>Colocasieae</taxon>
        <taxon>Colocasia</taxon>
    </lineage>
</organism>
<sequence length="74" mass="8202">MDTLRSGNSEDCTRNHTSQDLTYLSVEVATHRAAAASTLSRLQPRGVPERSSSRTPPKRDHNKPQGEGSMDNMY</sequence>
<dbReference type="AlphaFoldDB" id="A0A843V374"/>
<evidence type="ECO:0000256" key="1">
    <source>
        <dbReference type="SAM" id="MobiDB-lite"/>
    </source>
</evidence>